<gene>
    <name evidence="2" type="ORF">DBT_0401</name>
</gene>
<proteinExistence type="predicted"/>
<protein>
    <submittedName>
        <fullName evidence="2">Transposase</fullName>
    </submittedName>
</protein>
<comment type="caution">
    <text evidence="2">The sequence shown here is derived from an EMBL/GenBank/DDBJ whole genome shotgun (WGS) entry which is preliminary data.</text>
</comment>
<dbReference type="Pfam" id="PF13276">
    <property type="entry name" value="HTH_21"/>
    <property type="match status" value="1"/>
</dbReference>
<evidence type="ECO:0000313" key="3">
    <source>
        <dbReference type="Proteomes" id="UP000093080"/>
    </source>
</evidence>
<reference evidence="2 3" key="1">
    <citation type="submission" date="2016-06" db="EMBL/GenBank/DDBJ databases">
        <title>Respiratory ammonification of nitrate coupled to the oxidation of elemental sulfur in deep-sea autotrophic thermophilic bacteria.</title>
        <authorList>
            <person name="Slobodkina G.B."/>
            <person name="Mardanov A.V."/>
            <person name="Ravin N.V."/>
            <person name="Frolova A.A."/>
            <person name="Viryasiv M.B."/>
            <person name="Chernyh N.A."/>
            <person name="Bonch-Osmolovskaya E.A."/>
            <person name="Slobodkin A.I."/>
        </authorList>
    </citation>
    <scope>NUCLEOTIDE SEQUENCE [LARGE SCALE GENOMIC DNA]</scope>
    <source>
        <strain evidence="2 3">S69</strain>
    </source>
</reference>
<evidence type="ECO:0000259" key="1">
    <source>
        <dbReference type="Pfam" id="PF13276"/>
    </source>
</evidence>
<dbReference type="Proteomes" id="UP000093080">
    <property type="component" value="Unassembled WGS sequence"/>
</dbReference>
<feature type="domain" description="HTH-like" evidence="1">
    <location>
        <begin position="1"/>
        <end position="49"/>
    </location>
</feature>
<organism evidence="2 3">
    <name type="scientific">Dissulfuribacter thermophilus</name>
    <dbReference type="NCBI Taxonomy" id="1156395"/>
    <lineage>
        <taxon>Bacteria</taxon>
        <taxon>Pseudomonadati</taxon>
        <taxon>Thermodesulfobacteriota</taxon>
        <taxon>Dissulfuribacteria</taxon>
        <taxon>Dissulfuribacterales</taxon>
        <taxon>Dissulfuribacteraceae</taxon>
        <taxon>Dissulfuribacter</taxon>
    </lineage>
</organism>
<dbReference type="EMBL" id="MAGO01000001">
    <property type="protein sequence ID" value="OCC16583.1"/>
    <property type="molecule type" value="Genomic_DNA"/>
</dbReference>
<evidence type="ECO:0000313" key="2">
    <source>
        <dbReference type="EMBL" id="OCC16583.1"/>
    </source>
</evidence>
<dbReference type="STRING" id="1156395.DBT_0401"/>
<sequence length="54" mass="6355">MKAIDEQYLKTPYYGRRRMRHALKKRGYQVSEKKVRRLMQLIGLRAIAPGPLPA</sequence>
<accession>A0A1B9F9M4</accession>
<dbReference type="AlphaFoldDB" id="A0A1B9F9M4"/>
<dbReference type="InterPro" id="IPR025948">
    <property type="entry name" value="HTH-like_dom"/>
</dbReference>
<keyword evidence="3" id="KW-1185">Reference proteome</keyword>
<name>A0A1B9F9M4_9BACT</name>